<gene>
    <name evidence="1" type="ORF">TSUD_239290</name>
</gene>
<dbReference type="AlphaFoldDB" id="A0A2Z6NFW1"/>
<accession>A0A2Z6NFW1</accession>
<dbReference type="OrthoDB" id="10432786at2759"/>
<organism evidence="1 2">
    <name type="scientific">Trifolium subterraneum</name>
    <name type="common">Subterranean clover</name>
    <dbReference type="NCBI Taxonomy" id="3900"/>
    <lineage>
        <taxon>Eukaryota</taxon>
        <taxon>Viridiplantae</taxon>
        <taxon>Streptophyta</taxon>
        <taxon>Embryophyta</taxon>
        <taxon>Tracheophyta</taxon>
        <taxon>Spermatophyta</taxon>
        <taxon>Magnoliopsida</taxon>
        <taxon>eudicotyledons</taxon>
        <taxon>Gunneridae</taxon>
        <taxon>Pentapetalae</taxon>
        <taxon>rosids</taxon>
        <taxon>fabids</taxon>
        <taxon>Fabales</taxon>
        <taxon>Fabaceae</taxon>
        <taxon>Papilionoideae</taxon>
        <taxon>50 kb inversion clade</taxon>
        <taxon>NPAAA clade</taxon>
        <taxon>Hologalegina</taxon>
        <taxon>IRL clade</taxon>
        <taxon>Trifolieae</taxon>
        <taxon>Trifolium</taxon>
    </lineage>
</organism>
<dbReference type="Proteomes" id="UP000242715">
    <property type="component" value="Unassembled WGS sequence"/>
</dbReference>
<sequence length="149" mass="17239">MGRQQGGESKWLRHGGDPNWVAPNPVIMHNQCMNENFGNSESTTDKGVNDHNVRNKKELQIADIFRKPEILFPKWMEANYEANDHNQTMEEDDLEALIVEGNRKRSRVMAGTSHVPHNKNVPDQQNNMDNITISREYLDLRMPGWKNKT</sequence>
<dbReference type="EMBL" id="DF973939">
    <property type="protein sequence ID" value="GAU42766.1"/>
    <property type="molecule type" value="Genomic_DNA"/>
</dbReference>
<keyword evidence="2" id="KW-1185">Reference proteome</keyword>
<protein>
    <submittedName>
        <fullName evidence="1">Uncharacterized protein</fullName>
    </submittedName>
</protein>
<proteinExistence type="predicted"/>
<reference evidence="2" key="1">
    <citation type="journal article" date="2017" name="Front. Plant Sci.">
        <title>Climate Clever Clovers: New Paradigm to Reduce the Environmental Footprint of Ruminants by Breeding Low Methanogenic Forages Utilizing Haplotype Variation.</title>
        <authorList>
            <person name="Kaur P."/>
            <person name="Appels R."/>
            <person name="Bayer P.E."/>
            <person name="Keeble-Gagnere G."/>
            <person name="Wang J."/>
            <person name="Hirakawa H."/>
            <person name="Shirasawa K."/>
            <person name="Vercoe P."/>
            <person name="Stefanova K."/>
            <person name="Durmic Z."/>
            <person name="Nichols P."/>
            <person name="Revell C."/>
            <person name="Isobe S.N."/>
            <person name="Edwards D."/>
            <person name="Erskine W."/>
        </authorList>
    </citation>
    <scope>NUCLEOTIDE SEQUENCE [LARGE SCALE GENOMIC DNA]</scope>
    <source>
        <strain evidence="2">cv. Daliak</strain>
    </source>
</reference>
<evidence type="ECO:0000313" key="2">
    <source>
        <dbReference type="Proteomes" id="UP000242715"/>
    </source>
</evidence>
<name>A0A2Z6NFW1_TRISU</name>
<evidence type="ECO:0000313" key="1">
    <source>
        <dbReference type="EMBL" id="GAU42766.1"/>
    </source>
</evidence>